<dbReference type="PIRSF" id="PIRSF037778">
    <property type="entry name" value="UCP037778_transp_RibU"/>
    <property type="match status" value="1"/>
</dbReference>
<accession>A0A6M0R9V8</accession>
<evidence type="ECO:0000256" key="6">
    <source>
        <dbReference type="ARBA" id="ARBA00022989"/>
    </source>
</evidence>
<dbReference type="Pfam" id="PF12822">
    <property type="entry name" value="ECF_trnsprt"/>
    <property type="match status" value="1"/>
</dbReference>
<dbReference type="GO" id="GO:0032217">
    <property type="term" value="F:riboflavin transmembrane transporter activity"/>
    <property type="evidence" value="ECO:0007669"/>
    <property type="project" value="UniProtKB-UniRule"/>
</dbReference>
<dbReference type="EMBL" id="SXDP01000005">
    <property type="protein sequence ID" value="NEZ47065.1"/>
    <property type="molecule type" value="Genomic_DNA"/>
</dbReference>
<evidence type="ECO:0000313" key="11">
    <source>
        <dbReference type="Proteomes" id="UP000473885"/>
    </source>
</evidence>
<evidence type="ECO:0000256" key="7">
    <source>
        <dbReference type="ARBA" id="ARBA00023136"/>
    </source>
</evidence>
<dbReference type="GO" id="GO:0005886">
    <property type="term" value="C:plasma membrane"/>
    <property type="evidence" value="ECO:0007669"/>
    <property type="project" value="UniProtKB-SubCell"/>
</dbReference>
<feature type="transmembrane region" description="Helical" evidence="9">
    <location>
        <begin position="162"/>
        <end position="186"/>
    </location>
</feature>
<sequence>MRNTKINKLVKISVLSTIAFLLMFIELPIPIFPGFLKLDISDLPALIGGFALGPVAGIIIELLKNVLHGIFKGSTGFVGEFANFIVGSVLVIVSSYIYTRKKNKKNAILGLSIGTVVMSIVAGVFNYYILLPLYESILNFPIKDIIAVGSKINSNITDLNSFILWAIVPFNVFKGVVVSCITGAIYKSVSPILHEDIQKNTDLAKNN</sequence>
<keyword evidence="6 9" id="KW-1133">Transmembrane helix</keyword>
<evidence type="ECO:0000256" key="5">
    <source>
        <dbReference type="ARBA" id="ARBA00022692"/>
    </source>
</evidence>
<evidence type="ECO:0000256" key="8">
    <source>
        <dbReference type="PIRNR" id="PIRNR037778"/>
    </source>
</evidence>
<evidence type="ECO:0000256" key="3">
    <source>
        <dbReference type="ARBA" id="ARBA00022448"/>
    </source>
</evidence>
<feature type="transmembrane region" description="Helical" evidence="9">
    <location>
        <begin position="43"/>
        <end position="63"/>
    </location>
</feature>
<dbReference type="Gene3D" id="1.10.1760.20">
    <property type="match status" value="1"/>
</dbReference>
<evidence type="ECO:0000256" key="2">
    <source>
        <dbReference type="ARBA" id="ARBA00005540"/>
    </source>
</evidence>
<dbReference type="PANTHER" id="PTHR38438:SF1">
    <property type="entry name" value="RIBOFLAVIN TRANSPORTER RIBU"/>
    <property type="match status" value="1"/>
</dbReference>
<dbReference type="RefSeq" id="WP_050608294.1">
    <property type="nucleotide sequence ID" value="NZ_CABKUB010000006.1"/>
</dbReference>
<feature type="transmembrane region" description="Helical" evidence="9">
    <location>
        <begin position="75"/>
        <end position="97"/>
    </location>
</feature>
<protein>
    <recommendedName>
        <fullName evidence="8">Riboflavin transporter</fullName>
    </recommendedName>
</protein>
<proteinExistence type="inferred from homology"/>
<comment type="similarity">
    <text evidence="2 8">Belongs to the prokaryotic riboflavin transporter (P-RFT) (TC 2.A.87) family.</text>
</comment>
<keyword evidence="3 8" id="KW-0813">Transport</keyword>
<feature type="transmembrane region" description="Helical" evidence="9">
    <location>
        <begin position="109"/>
        <end position="130"/>
    </location>
</feature>
<organism evidence="10 11">
    <name type="scientific">Clostridium niameyense</name>
    <dbReference type="NCBI Taxonomy" id="1622073"/>
    <lineage>
        <taxon>Bacteria</taxon>
        <taxon>Bacillati</taxon>
        <taxon>Bacillota</taxon>
        <taxon>Clostridia</taxon>
        <taxon>Eubacteriales</taxon>
        <taxon>Clostridiaceae</taxon>
        <taxon>Clostridium</taxon>
    </lineage>
</organism>
<comment type="function">
    <text evidence="8">Probably a riboflavin-binding protein that interacts with the energy-coupling factor (ECF) ABC-transporter complex.</text>
</comment>
<comment type="subcellular location">
    <subcellularLocation>
        <location evidence="1">Cell membrane</location>
        <topology evidence="1">Multi-pass membrane protein</topology>
    </subcellularLocation>
</comment>
<reference evidence="10 11" key="1">
    <citation type="submission" date="2019-04" db="EMBL/GenBank/DDBJ databases">
        <title>Genome sequencing of Clostridium botulinum Groups I-IV and Clostridium butyricum.</title>
        <authorList>
            <person name="Brunt J."/>
            <person name="Van Vliet A.H.M."/>
            <person name="Stringer S.C."/>
            <person name="Carter A.T."/>
            <person name="Peck M.W."/>
        </authorList>
    </citation>
    <scope>NUCLEOTIDE SEQUENCE [LARGE SCALE GENOMIC DNA]</scope>
    <source>
        <strain evidence="10 11">IFR 18/094</strain>
    </source>
</reference>
<evidence type="ECO:0000256" key="4">
    <source>
        <dbReference type="ARBA" id="ARBA00022475"/>
    </source>
</evidence>
<evidence type="ECO:0000313" key="10">
    <source>
        <dbReference type="EMBL" id="NEZ47065.1"/>
    </source>
</evidence>
<keyword evidence="5 9" id="KW-0812">Transmembrane</keyword>
<dbReference type="PANTHER" id="PTHR38438">
    <property type="entry name" value="RIBOFLAVIN TRANSPORTER RIBU"/>
    <property type="match status" value="1"/>
</dbReference>
<name>A0A6M0R9V8_9CLOT</name>
<dbReference type="Proteomes" id="UP000473885">
    <property type="component" value="Unassembled WGS sequence"/>
</dbReference>
<dbReference type="InterPro" id="IPR024529">
    <property type="entry name" value="ECF_trnsprt_substrate-spec"/>
</dbReference>
<evidence type="ECO:0000256" key="9">
    <source>
        <dbReference type="SAM" id="Phobius"/>
    </source>
</evidence>
<dbReference type="OrthoDB" id="9809216at2"/>
<comment type="caution">
    <text evidence="10">The sequence shown here is derived from an EMBL/GenBank/DDBJ whole genome shotgun (WGS) entry which is preliminary data.</text>
</comment>
<dbReference type="InterPro" id="IPR025720">
    <property type="entry name" value="RibU"/>
</dbReference>
<keyword evidence="4 8" id="KW-1003">Cell membrane</keyword>
<keyword evidence="11" id="KW-1185">Reference proteome</keyword>
<gene>
    <name evidence="10" type="ORF">FDF74_07560</name>
</gene>
<dbReference type="AlphaFoldDB" id="A0A6M0R9V8"/>
<evidence type="ECO:0000256" key="1">
    <source>
        <dbReference type="ARBA" id="ARBA00004651"/>
    </source>
</evidence>
<feature type="transmembrane region" description="Helical" evidence="9">
    <location>
        <begin position="12"/>
        <end position="36"/>
    </location>
</feature>
<keyword evidence="7 8" id="KW-0472">Membrane</keyword>